<feature type="compositionally biased region" description="Polar residues" evidence="1">
    <location>
        <begin position="57"/>
        <end position="71"/>
    </location>
</feature>
<reference evidence="2" key="1">
    <citation type="submission" date="2013-12" db="EMBL/GenBank/DDBJ databases">
        <title>The Genome Sequence of Aphanomyces astaci APO3.</title>
        <authorList>
            <consortium name="The Broad Institute Genomics Platform"/>
            <person name="Russ C."/>
            <person name="Tyler B."/>
            <person name="van West P."/>
            <person name="Dieguez-Uribeondo J."/>
            <person name="Young S.K."/>
            <person name="Zeng Q."/>
            <person name="Gargeya S."/>
            <person name="Fitzgerald M."/>
            <person name="Abouelleil A."/>
            <person name="Alvarado L."/>
            <person name="Chapman S.B."/>
            <person name="Gainer-Dewar J."/>
            <person name="Goldberg J."/>
            <person name="Griggs A."/>
            <person name="Gujja S."/>
            <person name="Hansen M."/>
            <person name="Howarth C."/>
            <person name="Imamovic A."/>
            <person name="Ireland A."/>
            <person name="Larimer J."/>
            <person name="McCowan C."/>
            <person name="Murphy C."/>
            <person name="Pearson M."/>
            <person name="Poon T.W."/>
            <person name="Priest M."/>
            <person name="Roberts A."/>
            <person name="Saif S."/>
            <person name="Shea T."/>
            <person name="Sykes S."/>
            <person name="Wortman J."/>
            <person name="Nusbaum C."/>
            <person name="Birren B."/>
        </authorList>
    </citation>
    <scope>NUCLEOTIDE SEQUENCE [LARGE SCALE GENOMIC DNA]</scope>
    <source>
        <strain evidence="2">APO3</strain>
    </source>
</reference>
<sequence>MCPAWHSHRPTGFAGGSGSSFTSPHQRWPYHRHVVSSRSSHVRSPPAVHIMLHAPQYPSSEQSDPPTQPQVTGDGVGSFLGSSGVGSGVSGTRNDDTAPSTVRTGPALVLSLHEFL</sequence>
<evidence type="ECO:0000256" key="1">
    <source>
        <dbReference type="SAM" id="MobiDB-lite"/>
    </source>
</evidence>
<dbReference type="VEuPathDB" id="FungiDB:H257_15695"/>
<dbReference type="EMBL" id="KI913186">
    <property type="protein sequence ID" value="ETV68379.1"/>
    <property type="molecule type" value="Genomic_DNA"/>
</dbReference>
<gene>
    <name evidence="2" type="ORF">H257_15695</name>
</gene>
<name>W4FNF4_APHAT</name>
<dbReference type="AlphaFoldDB" id="W4FNF4"/>
<evidence type="ECO:0000313" key="2">
    <source>
        <dbReference type="EMBL" id="ETV68379.1"/>
    </source>
</evidence>
<accession>W4FNF4</accession>
<proteinExistence type="predicted"/>
<feature type="region of interest" description="Disordered" evidence="1">
    <location>
        <begin position="1"/>
        <end position="26"/>
    </location>
</feature>
<organism evidence="2">
    <name type="scientific">Aphanomyces astaci</name>
    <name type="common">Crayfish plague agent</name>
    <dbReference type="NCBI Taxonomy" id="112090"/>
    <lineage>
        <taxon>Eukaryota</taxon>
        <taxon>Sar</taxon>
        <taxon>Stramenopiles</taxon>
        <taxon>Oomycota</taxon>
        <taxon>Saprolegniomycetes</taxon>
        <taxon>Saprolegniales</taxon>
        <taxon>Verrucalvaceae</taxon>
        <taxon>Aphanomyces</taxon>
    </lineage>
</organism>
<feature type="region of interest" description="Disordered" evidence="1">
    <location>
        <begin position="54"/>
        <end position="102"/>
    </location>
</feature>
<protein>
    <submittedName>
        <fullName evidence="2">Uncharacterized protein</fullName>
    </submittedName>
</protein>
<dbReference type="RefSeq" id="XP_009842174.1">
    <property type="nucleotide sequence ID" value="XM_009843872.1"/>
</dbReference>
<dbReference type="GeneID" id="20817691"/>
<feature type="compositionally biased region" description="Gly residues" evidence="1">
    <location>
        <begin position="74"/>
        <end position="89"/>
    </location>
</feature>